<accession>A0A0U3QS19</accession>
<evidence type="ECO:0000313" key="2">
    <source>
        <dbReference type="Proteomes" id="UP000065151"/>
    </source>
</evidence>
<dbReference type="Proteomes" id="UP000065151">
    <property type="component" value="Chromosome"/>
</dbReference>
<dbReference type="EMBL" id="CP013747">
    <property type="protein sequence ID" value="ALV43220.1"/>
    <property type="molecule type" value="Genomic_DNA"/>
</dbReference>
<dbReference type="Pfam" id="PF13561">
    <property type="entry name" value="adh_short_C2"/>
    <property type="match status" value="1"/>
</dbReference>
<dbReference type="InterPro" id="IPR036291">
    <property type="entry name" value="NAD(P)-bd_dom_sf"/>
</dbReference>
<protein>
    <recommendedName>
        <fullName evidence="3">Short-chain dehydrogenase</fullName>
    </recommendedName>
</protein>
<sequence length="82" mass="8732">MEHKGAARRSSGVRHLFCILTESYEAATLTHLGRNGSPEDIAKVVAFLLSSDAAFITGASIVADGGYTGVDYYVKKENEPLG</sequence>
<evidence type="ECO:0008006" key="3">
    <source>
        <dbReference type="Google" id="ProtNLM"/>
    </source>
</evidence>
<gene>
    <name evidence="1" type="ORF">AU252_20350</name>
</gene>
<reference evidence="1 2" key="1">
    <citation type="submission" date="2015-12" db="EMBL/GenBank/DDBJ databases">
        <authorList>
            <person name="Shamseldin A."/>
            <person name="Moawad H."/>
            <person name="Abd El-Rahim W.M."/>
            <person name="Sadowsky M.J."/>
        </authorList>
    </citation>
    <scope>NUCLEOTIDE SEQUENCE [LARGE SCALE GENOMIC DNA]</scope>
    <source>
        <strain evidence="1 2">Ar51</strain>
    </source>
</reference>
<dbReference type="InterPro" id="IPR002347">
    <property type="entry name" value="SDR_fam"/>
</dbReference>
<organism evidence="1">
    <name type="scientific">Pseudarthrobacter sulfonivorans</name>
    <dbReference type="NCBI Taxonomy" id="121292"/>
    <lineage>
        <taxon>Bacteria</taxon>
        <taxon>Bacillati</taxon>
        <taxon>Actinomycetota</taxon>
        <taxon>Actinomycetes</taxon>
        <taxon>Micrococcales</taxon>
        <taxon>Micrococcaceae</taxon>
        <taxon>Pseudarthrobacter</taxon>
    </lineage>
</organism>
<dbReference type="STRING" id="121292.AU252_20350"/>
<evidence type="ECO:0000313" key="1">
    <source>
        <dbReference type="EMBL" id="ALV43220.1"/>
    </source>
</evidence>
<dbReference type="KEGG" id="psul:AU252_20350"/>
<proteinExistence type="predicted"/>
<dbReference type="Gene3D" id="3.40.50.720">
    <property type="entry name" value="NAD(P)-binding Rossmann-like Domain"/>
    <property type="match status" value="1"/>
</dbReference>
<dbReference type="AlphaFoldDB" id="A0A0U3QS19"/>
<dbReference type="SUPFAM" id="SSF51735">
    <property type="entry name" value="NAD(P)-binding Rossmann-fold domains"/>
    <property type="match status" value="1"/>
</dbReference>
<name>A0A0U3QS19_9MICC</name>
<dbReference type="RefSeq" id="WP_058932263.1">
    <property type="nucleotide sequence ID" value="NZ_CP013747.1"/>
</dbReference>